<name>A0ABS8FTM1_9FIRM</name>
<feature type="signal peptide" evidence="2">
    <location>
        <begin position="1"/>
        <end position="35"/>
    </location>
</feature>
<protein>
    <submittedName>
        <fullName evidence="3">ABC transporter permease</fullName>
    </submittedName>
</protein>
<feature type="transmembrane region" description="Helical" evidence="1">
    <location>
        <begin position="211"/>
        <end position="233"/>
    </location>
</feature>
<keyword evidence="4" id="KW-1185">Reference proteome</keyword>
<keyword evidence="1" id="KW-0472">Membrane</keyword>
<feature type="transmembrane region" description="Helical" evidence="1">
    <location>
        <begin position="139"/>
        <end position="160"/>
    </location>
</feature>
<feature type="transmembrane region" description="Helical" evidence="1">
    <location>
        <begin position="167"/>
        <end position="184"/>
    </location>
</feature>
<keyword evidence="1" id="KW-0812">Transmembrane</keyword>
<dbReference type="Pfam" id="PF12730">
    <property type="entry name" value="ABC2_membrane_4"/>
    <property type="match status" value="1"/>
</dbReference>
<evidence type="ECO:0000256" key="1">
    <source>
        <dbReference type="SAM" id="Phobius"/>
    </source>
</evidence>
<evidence type="ECO:0000313" key="4">
    <source>
        <dbReference type="Proteomes" id="UP001198151"/>
    </source>
</evidence>
<dbReference type="RefSeq" id="WP_227706525.1">
    <property type="nucleotide sequence ID" value="NZ_JAJEQX010000003.1"/>
</dbReference>
<dbReference type="EMBL" id="JAJEQX010000003">
    <property type="protein sequence ID" value="MCC2253375.1"/>
    <property type="molecule type" value="Genomic_DNA"/>
</dbReference>
<keyword evidence="2" id="KW-0732">Signal</keyword>
<keyword evidence="1" id="KW-1133">Transmembrane helix</keyword>
<gene>
    <name evidence="3" type="ORF">LKD70_02780</name>
</gene>
<accession>A0ABS8FTM1</accession>
<feature type="transmembrane region" description="Helical" evidence="1">
    <location>
        <begin position="99"/>
        <end position="119"/>
    </location>
</feature>
<feature type="chain" id="PRO_5046819222" evidence="2">
    <location>
        <begin position="36"/>
        <end position="241"/>
    </location>
</feature>
<comment type="caution">
    <text evidence="3">The sequence shown here is derived from an EMBL/GenBank/DDBJ whole genome shotgun (WGS) entry which is preliminary data.</text>
</comment>
<reference evidence="3 4" key="1">
    <citation type="submission" date="2021-10" db="EMBL/GenBank/DDBJ databases">
        <title>Anaerobic single-cell dispensing facilitates the cultivation of human gut bacteria.</title>
        <authorList>
            <person name="Afrizal A."/>
        </authorList>
    </citation>
    <scope>NUCLEOTIDE SEQUENCE [LARGE SCALE GENOMIC DNA]</scope>
    <source>
        <strain evidence="3 4">CLA-AA-H200</strain>
    </source>
</reference>
<proteinExistence type="predicted"/>
<evidence type="ECO:0000256" key="2">
    <source>
        <dbReference type="SAM" id="SignalP"/>
    </source>
</evidence>
<evidence type="ECO:0000313" key="3">
    <source>
        <dbReference type="EMBL" id="MCC2253375.1"/>
    </source>
</evidence>
<sequence>MTFGIEIKKLKRTGYLPACLGAAALAALFPAVNMAARSETFTVMPGAPLDIVTDASWQVMAMLNVMLLICGACLMYHIEYADSGIQKMSSLPVRPGQIFFGKAAVTALVMAVSLVLETSALSLCADRWFPGFEPDIREIFIRAGFQWITLLPTGVLMLLIASLCRNMWVSLGTGIILVFTLSVLPTDNPAAAFLPFCSPFQTFSSASGQGLIPAFIAVCLTESLCFGIAELICQKLRRYFE</sequence>
<organism evidence="3 4">
    <name type="scientific">Ruminococcus turbiniformis</name>
    <dbReference type="NCBI Taxonomy" id="2881258"/>
    <lineage>
        <taxon>Bacteria</taxon>
        <taxon>Bacillati</taxon>
        <taxon>Bacillota</taxon>
        <taxon>Clostridia</taxon>
        <taxon>Eubacteriales</taxon>
        <taxon>Oscillospiraceae</taxon>
        <taxon>Ruminococcus</taxon>
    </lineage>
</organism>
<dbReference type="Proteomes" id="UP001198151">
    <property type="component" value="Unassembled WGS sequence"/>
</dbReference>
<feature type="transmembrane region" description="Helical" evidence="1">
    <location>
        <begin position="59"/>
        <end position="78"/>
    </location>
</feature>